<keyword evidence="1 3" id="KW-0853">WD repeat</keyword>
<dbReference type="PROSITE" id="PS50082">
    <property type="entry name" value="WD_REPEATS_2"/>
    <property type="match status" value="2"/>
</dbReference>
<dbReference type="PROSITE" id="PS50294">
    <property type="entry name" value="WD_REPEATS_REGION"/>
    <property type="match status" value="1"/>
</dbReference>
<protein>
    <submittedName>
        <fullName evidence="5">Uncharacterized protein</fullName>
    </submittedName>
</protein>
<dbReference type="Gene3D" id="2.130.10.10">
    <property type="entry name" value="YVTN repeat-like/Quinoprotein amine dehydrogenase"/>
    <property type="match status" value="3"/>
</dbReference>
<proteinExistence type="predicted"/>
<dbReference type="PANTHER" id="PTHR44099:SF4">
    <property type="entry name" value="RABCONNECTIN-3B, ISOFORM A"/>
    <property type="match status" value="1"/>
</dbReference>
<dbReference type="InterPro" id="IPR001680">
    <property type="entry name" value="WD40_rpt"/>
</dbReference>
<evidence type="ECO:0000256" key="1">
    <source>
        <dbReference type="ARBA" id="ARBA00022574"/>
    </source>
</evidence>
<evidence type="ECO:0000313" key="5">
    <source>
        <dbReference type="EMBL" id="CAE2343344.1"/>
    </source>
</evidence>
<feature type="region of interest" description="Disordered" evidence="4">
    <location>
        <begin position="813"/>
        <end position="896"/>
    </location>
</feature>
<dbReference type="InterPro" id="IPR036322">
    <property type="entry name" value="WD40_repeat_dom_sf"/>
</dbReference>
<name>A0A7S4PRH5_GUITH</name>
<feature type="compositionally biased region" description="Low complexity" evidence="4">
    <location>
        <begin position="876"/>
        <end position="894"/>
    </location>
</feature>
<feature type="repeat" description="WD" evidence="3">
    <location>
        <begin position="558"/>
        <end position="599"/>
    </location>
</feature>
<dbReference type="Pfam" id="PF00400">
    <property type="entry name" value="WD40"/>
    <property type="match status" value="3"/>
</dbReference>
<dbReference type="EMBL" id="HBKN01052518">
    <property type="protein sequence ID" value="CAE2343344.1"/>
    <property type="molecule type" value="Transcribed_RNA"/>
</dbReference>
<dbReference type="InterPro" id="IPR049916">
    <property type="entry name" value="WDR72-like"/>
</dbReference>
<feature type="compositionally biased region" description="Basic and acidic residues" evidence="4">
    <location>
        <begin position="731"/>
        <end position="760"/>
    </location>
</feature>
<feature type="region of interest" description="Disordered" evidence="4">
    <location>
        <begin position="724"/>
        <end position="760"/>
    </location>
</feature>
<dbReference type="PROSITE" id="PS00678">
    <property type="entry name" value="WD_REPEATS_1"/>
    <property type="match status" value="1"/>
</dbReference>
<feature type="repeat" description="WD" evidence="3">
    <location>
        <begin position="665"/>
        <end position="706"/>
    </location>
</feature>
<dbReference type="InterPro" id="IPR019775">
    <property type="entry name" value="WD40_repeat_CS"/>
</dbReference>
<evidence type="ECO:0000256" key="4">
    <source>
        <dbReference type="SAM" id="MobiDB-lite"/>
    </source>
</evidence>
<dbReference type="GO" id="GO:0005737">
    <property type="term" value="C:cytoplasm"/>
    <property type="evidence" value="ECO:0007669"/>
    <property type="project" value="TreeGrafter"/>
</dbReference>
<evidence type="ECO:0000256" key="2">
    <source>
        <dbReference type="ARBA" id="ARBA00022737"/>
    </source>
</evidence>
<reference evidence="5" key="1">
    <citation type="submission" date="2021-01" db="EMBL/GenBank/DDBJ databases">
        <authorList>
            <person name="Corre E."/>
            <person name="Pelletier E."/>
            <person name="Niang G."/>
            <person name="Scheremetjew M."/>
            <person name="Finn R."/>
            <person name="Kale V."/>
            <person name="Holt S."/>
            <person name="Cochrane G."/>
            <person name="Meng A."/>
            <person name="Brown T."/>
            <person name="Cohen L."/>
        </authorList>
    </citation>
    <scope>NUCLEOTIDE SEQUENCE</scope>
    <source>
        <strain evidence="5">CCMP 2712</strain>
    </source>
</reference>
<organism evidence="5">
    <name type="scientific">Guillardia theta</name>
    <name type="common">Cryptophyte</name>
    <name type="synonym">Cryptomonas phi</name>
    <dbReference type="NCBI Taxonomy" id="55529"/>
    <lineage>
        <taxon>Eukaryota</taxon>
        <taxon>Cryptophyceae</taxon>
        <taxon>Pyrenomonadales</taxon>
        <taxon>Geminigeraceae</taxon>
        <taxon>Guillardia</taxon>
    </lineage>
</organism>
<evidence type="ECO:0000256" key="3">
    <source>
        <dbReference type="PROSITE-ProRule" id="PRU00221"/>
    </source>
</evidence>
<sequence length="1480" mass="161189">MPNLSTFGVALWPSLPTPEVTAVALCRQCVSLASGNADGSIWLWRAPPSCHPLPVKNNSIWRLFPVDEEEEGSNQKLLPFAVLMGQHRKPITAMVSAYEGKDHVLCSADREACLSVWKLEDGVCLRTSNECLSWVPQSMKTVSCKGKTLIAACGPSPDIEVYDVVQMKRIVRLFGHGDWVCDICTRNSDLMAEQLVQSPSEPSLYSLDRGGTVCVWLADRSCSTNVVGWIPSVQVHRTPVSLPSSLAVDSLCSSLIVVGASTCARYMLGKDHRFAEKNAKPTVVQLDLSGATESSTRQNEFLSEMMNRQKMRGWFDSRVALSPRGDRAVIWKPGVGFTLVRFSDHVPSESEVSLSSVSVPLREQAFYDVSAFGADDGGWMCLAKFDSSGKSELLVLSPDESKFAPPPPATMSLAAALRQRHANAQAEGDNNNAEQGNEDSVLVPEVQPKQEDGEGKNGCVAEGWEEMFRGVLSSAFYEPRGASGDCTCSLFHVEGARNLHSLTHDTEPPWFDPRGRRTVRPNRPRNRMHKTEMFWALGYTRGDILIFNVPTGSVAHSLCGHKAAVLSMMWISGESLLVSGSQDGCVMLWDLDKGVLKGSLQQHVGPVTRIVELGTGADSYLRHAFTFCTLSLDHTVGIIAPPAELPADQVEKSKSPSSCKLLFRLIGHSSPVVDVRWAPRHSYLYAVCEEGDMLVWEMQAGSARCIRRVSSLEVPTMLNALARPSRGSPIIHDDMDKSSKSSQEAEKKAGEVKKPDAQQESWLEDHDQVHFVAPIEARSLQLHHAGATGRDSVDFLGVLLLRCDAIALSLQQLQESGSERRKEVSDSPAGVMRRSISENSFDVEETSVRSPSLSSKAGRAGQLQEDRELEQQGRTSVPSPVSSEASSSQRSDASTPRKMVWELMGSDHSLLASATAIAMTNFTPSSVAPHREILSSSSSSSSSWSQRSNSSLSCRVSGALRSLGFPSMMEEIAEASSPQHAQRPAGSQPPPSLQCSYVMVGAGQSVTCYSPRLSSDCLICGVSPQVSETATMSAAVLIDACRSNSQQSGAGGVEIFSALLHFLAKEMAPRLQRFIEPDVIALAHYWLSASEPARQAAHALLNARLSRTDASTRQAIVREWTSKLPPPSSNESLRPEIGIARSAKLPSSPGGVQQLGFSPSDGPAIVVLAVIGAHFQESLDDTTAARVTDGLIRALSSSNLLHAKVASHLLARGAQLWCRHIRDGESLLRILYARYWKHQDFKISLADAELALRSLAPVLPVEFVGIIGEEASRHSQLVCHVRSERSVTAIRVLVAMIKRHPIPMLPALPRAVEVILSTLDPAHPLVRQALMQQSTSALKEIVRRFPQAAFHQETQRFAVGTVDALVVIFDVRTATKWRVLEGHDGPVSAVAFDAAGQRLATFSLQEGRIRYWETGNSGPFGLFSNKVSRCVQQFNVPPVFTQESSEKGEVLTMAFRVLFTPNAIVLTRDSVPLCEFSISK</sequence>
<gene>
    <name evidence="5" type="ORF">GTHE00462_LOCUS41004</name>
</gene>
<dbReference type="SMART" id="SM00320">
    <property type="entry name" value="WD40"/>
    <property type="match status" value="7"/>
</dbReference>
<dbReference type="PANTHER" id="PTHR44099">
    <property type="entry name" value="RABCONNECTIN-3B, ISOFORM A"/>
    <property type="match status" value="1"/>
</dbReference>
<dbReference type="InterPro" id="IPR011047">
    <property type="entry name" value="Quinoprotein_ADH-like_sf"/>
</dbReference>
<dbReference type="SUPFAM" id="SSF50978">
    <property type="entry name" value="WD40 repeat-like"/>
    <property type="match status" value="1"/>
</dbReference>
<dbReference type="SUPFAM" id="SSF50998">
    <property type="entry name" value="Quinoprotein alcohol dehydrogenase-like"/>
    <property type="match status" value="1"/>
</dbReference>
<keyword evidence="2" id="KW-0677">Repeat</keyword>
<accession>A0A7S4PRH5</accession>
<feature type="region of interest" description="Disordered" evidence="4">
    <location>
        <begin position="418"/>
        <end position="438"/>
    </location>
</feature>
<dbReference type="InterPro" id="IPR015943">
    <property type="entry name" value="WD40/YVTN_repeat-like_dom_sf"/>
</dbReference>